<dbReference type="InterPro" id="IPR004158">
    <property type="entry name" value="DUF247_pln"/>
</dbReference>
<dbReference type="Pfam" id="PF03140">
    <property type="entry name" value="DUF247"/>
    <property type="match status" value="1"/>
</dbReference>
<dbReference type="PANTHER" id="PTHR31549:SF129">
    <property type="entry name" value="DUF4220 DOMAIN-CONTAINING PROTEIN"/>
    <property type="match status" value="1"/>
</dbReference>
<comment type="caution">
    <text evidence="2">The sequence shown here is derived from an EMBL/GenBank/DDBJ whole genome shotgun (WGS) entry which is preliminary data.</text>
</comment>
<keyword evidence="1" id="KW-1133">Transmembrane helix</keyword>
<sequence length="556" mass="63184">MAGQEAFLWNQNSANQASNISGMMNHDLETHCTAIPFEATAQSSSSGRNQWLQSIMDDGGNINATLSATPRIQKVPPALRMNTDNGKYYEPHLVSFGPYHHGKAELEPVEKSKATIVRQFVLGSGKPIDDFYNKVVELADNARNCYLEGSTDAFTHEEFAQMLFLDGCFILCVIECIAYGNVDLAKIIIGHLGLFTSSRVLAEMFLLENQLPFLVLWNLAKIKFQGDAGEQMIDTFIYHVTSTIPPSQIRSKIAQGEVKKPLHLLELMRLKLLCQYDYQQAELSKFELIRPRKNYPGTLRDYSHSFRSVMELKAKGIHVKPSSTGYFTGINFKSNYISGELKLPPIMITPFSKHLFLNLIAYEMCPDTPNDLGVTFYIHFMKSLIDHPDDVKDDEEVARTFREVETPLMLHIDTYEDVKQCIQKHYNNKMRTYMAEMIHNHFSNPWTVVAFLTAIFLIALSVIQAYFTMFPLPDNHGFSCWVSWWLVDNMNSIPHGYGNIPSGSYATMLNFPTQTGQLTMQYEPAIVLKLFGLEEEDALSIVLLQMKYNGYLMSQS</sequence>
<keyword evidence="1" id="KW-0472">Membrane</keyword>
<proteinExistence type="predicted"/>
<feature type="transmembrane region" description="Helical" evidence="1">
    <location>
        <begin position="446"/>
        <end position="467"/>
    </location>
</feature>
<dbReference type="Proteomes" id="UP001642360">
    <property type="component" value="Unassembled WGS sequence"/>
</dbReference>
<dbReference type="AlphaFoldDB" id="A0ABC8SQA1"/>
<keyword evidence="1" id="KW-0812">Transmembrane</keyword>
<evidence type="ECO:0000313" key="2">
    <source>
        <dbReference type="EMBL" id="CAK9159334.1"/>
    </source>
</evidence>
<name>A0ABC8SQA1_9AQUA</name>
<keyword evidence="3" id="KW-1185">Reference proteome</keyword>
<evidence type="ECO:0000313" key="3">
    <source>
        <dbReference type="Proteomes" id="UP001642360"/>
    </source>
</evidence>
<dbReference type="PANTHER" id="PTHR31549">
    <property type="entry name" value="PROTEIN, PUTATIVE (DUF247)-RELATED-RELATED"/>
    <property type="match status" value="1"/>
</dbReference>
<accession>A0ABC8SQA1</accession>
<evidence type="ECO:0000256" key="1">
    <source>
        <dbReference type="SAM" id="Phobius"/>
    </source>
</evidence>
<dbReference type="EMBL" id="CAUOFW020003336">
    <property type="protein sequence ID" value="CAK9159334.1"/>
    <property type="molecule type" value="Genomic_DNA"/>
</dbReference>
<protein>
    <submittedName>
        <fullName evidence="2">Uncharacterized protein</fullName>
    </submittedName>
</protein>
<organism evidence="2 3">
    <name type="scientific">Ilex paraguariensis</name>
    <name type="common">yerba mate</name>
    <dbReference type="NCBI Taxonomy" id="185542"/>
    <lineage>
        <taxon>Eukaryota</taxon>
        <taxon>Viridiplantae</taxon>
        <taxon>Streptophyta</taxon>
        <taxon>Embryophyta</taxon>
        <taxon>Tracheophyta</taxon>
        <taxon>Spermatophyta</taxon>
        <taxon>Magnoliopsida</taxon>
        <taxon>eudicotyledons</taxon>
        <taxon>Gunneridae</taxon>
        <taxon>Pentapetalae</taxon>
        <taxon>asterids</taxon>
        <taxon>campanulids</taxon>
        <taxon>Aquifoliales</taxon>
        <taxon>Aquifoliaceae</taxon>
        <taxon>Ilex</taxon>
    </lineage>
</organism>
<reference evidence="2 3" key="1">
    <citation type="submission" date="2024-02" db="EMBL/GenBank/DDBJ databases">
        <authorList>
            <person name="Vignale AGUSTIN F."/>
            <person name="Sosa J E."/>
            <person name="Modenutti C."/>
        </authorList>
    </citation>
    <scope>NUCLEOTIDE SEQUENCE [LARGE SCALE GENOMIC DNA]</scope>
</reference>
<gene>
    <name evidence="2" type="ORF">ILEXP_LOCUS28032</name>
</gene>